<dbReference type="EMBL" id="MVHF01000055">
    <property type="protein sequence ID" value="ORA24912.1"/>
    <property type="molecule type" value="Genomic_DNA"/>
</dbReference>
<dbReference type="AlphaFoldDB" id="A0A1X0A4I6"/>
<dbReference type="STRING" id="1927124.BST13_33625"/>
<keyword evidence="2" id="KW-1185">Reference proteome</keyword>
<proteinExistence type="predicted"/>
<gene>
    <name evidence="1" type="ORF">BST13_33625</name>
</gene>
<reference evidence="1 2" key="1">
    <citation type="submission" date="2017-02" db="EMBL/GenBank/DDBJ databases">
        <title>The new phylogeny of genus Mycobacterium.</title>
        <authorList>
            <person name="Tortoli E."/>
            <person name="Trovato A."/>
            <person name="Cirillo D.M."/>
        </authorList>
    </citation>
    <scope>NUCLEOTIDE SEQUENCE [LARGE SCALE GENOMIC DNA]</scope>
    <source>
        <strain evidence="1 2">RW6</strain>
    </source>
</reference>
<evidence type="ECO:0000313" key="1">
    <source>
        <dbReference type="EMBL" id="ORA24912.1"/>
    </source>
</evidence>
<dbReference type="Proteomes" id="UP000192448">
    <property type="component" value="Unassembled WGS sequence"/>
</dbReference>
<name>A0A1X0A4I6_9MYCO</name>
<accession>A0A1X0A4I6</accession>
<sequence>MVPEPTPIPSQRMVSALSVCAEHSPVRLDELGPDGALHVTAARLAELRRDSSMHIGQCSRGPIVAIPVVADERMAGMSIYDNTMRLINDQITRYRLTYEREPSLIELSDGDYDAVVATATWIDDTDERKPVRDLSAPREGRTVFSVPVKANAELQRGQIKLT</sequence>
<organism evidence="1 2">
    <name type="scientific">Mycobacterium aquaticum</name>
    <dbReference type="NCBI Taxonomy" id="1927124"/>
    <lineage>
        <taxon>Bacteria</taxon>
        <taxon>Bacillati</taxon>
        <taxon>Actinomycetota</taxon>
        <taxon>Actinomycetes</taxon>
        <taxon>Mycobacteriales</taxon>
        <taxon>Mycobacteriaceae</taxon>
        <taxon>Mycobacterium</taxon>
    </lineage>
</organism>
<comment type="caution">
    <text evidence="1">The sequence shown here is derived from an EMBL/GenBank/DDBJ whole genome shotgun (WGS) entry which is preliminary data.</text>
</comment>
<protein>
    <submittedName>
        <fullName evidence="1">Uncharacterized protein</fullName>
    </submittedName>
</protein>
<evidence type="ECO:0000313" key="2">
    <source>
        <dbReference type="Proteomes" id="UP000192448"/>
    </source>
</evidence>